<dbReference type="EMBL" id="CP036269">
    <property type="protein sequence ID" value="QDT43093.1"/>
    <property type="molecule type" value="Genomic_DNA"/>
</dbReference>
<keyword evidence="3" id="KW-1185">Reference proteome</keyword>
<gene>
    <name evidence="2" type="ORF">Pan241w_31900</name>
</gene>
<dbReference type="Pfam" id="PF01544">
    <property type="entry name" value="CorA"/>
    <property type="match status" value="1"/>
</dbReference>
<protein>
    <submittedName>
        <fullName evidence="2">CorA-like Mg2+ transporter protein</fullName>
    </submittedName>
</protein>
<sequence>MHESSLLPATWNVPTEFVDRLGKQVGRQRTMIAEGHLLIILHAPPQPEDMYRKGRLFWREPDANWHSSEFKGGPNALNWHLDEYQQLLEDFDEKVDQATSSLDYLEVLNHLGPVYRALCHMTQALQMAREAIPKDKLLIDFRDNAYRLERTAELLIQDAKNALEYVVARQAEEQAKVSARIELSSHRLNLLIAYFFPIATLSTIFGSNFRHGYEKYQTPYPFWIMVGTGLALGFLIHLFLKRAPRKQRQ</sequence>
<dbReference type="OrthoDB" id="192288at2"/>
<organism evidence="2 3">
    <name type="scientific">Gimesia alba</name>
    <dbReference type="NCBI Taxonomy" id="2527973"/>
    <lineage>
        <taxon>Bacteria</taxon>
        <taxon>Pseudomonadati</taxon>
        <taxon>Planctomycetota</taxon>
        <taxon>Planctomycetia</taxon>
        <taxon>Planctomycetales</taxon>
        <taxon>Planctomycetaceae</taxon>
        <taxon>Gimesia</taxon>
    </lineage>
</organism>
<evidence type="ECO:0000313" key="3">
    <source>
        <dbReference type="Proteomes" id="UP000317171"/>
    </source>
</evidence>
<dbReference type="InterPro" id="IPR002523">
    <property type="entry name" value="MgTranspt_CorA/ZnTranspt_ZntB"/>
</dbReference>
<dbReference type="Proteomes" id="UP000317171">
    <property type="component" value="Chromosome"/>
</dbReference>
<accession>A0A517RGV3</accession>
<proteinExistence type="predicted"/>
<name>A0A517RGV3_9PLAN</name>
<reference evidence="2 3" key="1">
    <citation type="submission" date="2019-02" db="EMBL/GenBank/DDBJ databases">
        <title>Deep-cultivation of Planctomycetes and their phenomic and genomic characterization uncovers novel biology.</title>
        <authorList>
            <person name="Wiegand S."/>
            <person name="Jogler M."/>
            <person name="Boedeker C."/>
            <person name="Pinto D."/>
            <person name="Vollmers J."/>
            <person name="Rivas-Marin E."/>
            <person name="Kohn T."/>
            <person name="Peeters S.H."/>
            <person name="Heuer A."/>
            <person name="Rast P."/>
            <person name="Oberbeckmann S."/>
            <person name="Bunk B."/>
            <person name="Jeske O."/>
            <person name="Meyerdierks A."/>
            <person name="Storesund J.E."/>
            <person name="Kallscheuer N."/>
            <person name="Luecker S."/>
            <person name="Lage O.M."/>
            <person name="Pohl T."/>
            <person name="Merkel B.J."/>
            <person name="Hornburger P."/>
            <person name="Mueller R.-W."/>
            <person name="Bruemmer F."/>
            <person name="Labrenz M."/>
            <person name="Spormann A.M."/>
            <person name="Op den Camp H."/>
            <person name="Overmann J."/>
            <person name="Amann R."/>
            <person name="Jetten M.S.M."/>
            <person name="Mascher T."/>
            <person name="Medema M.H."/>
            <person name="Devos D.P."/>
            <person name="Kaster A.-K."/>
            <person name="Ovreas L."/>
            <person name="Rohde M."/>
            <person name="Galperin M.Y."/>
            <person name="Jogler C."/>
        </authorList>
    </citation>
    <scope>NUCLEOTIDE SEQUENCE [LARGE SCALE GENOMIC DNA]</scope>
    <source>
        <strain evidence="2 3">Pan241w</strain>
    </source>
</reference>
<evidence type="ECO:0000313" key="2">
    <source>
        <dbReference type="EMBL" id="QDT43093.1"/>
    </source>
</evidence>
<feature type="transmembrane region" description="Helical" evidence="1">
    <location>
        <begin position="188"/>
        <end position="208"/>
    </location>
</feature>
<keyword evidence="1" id="KW-0472">Membrane</keyword>
<dbReference type="RefSeq" id="WP_145217410.1">
    <property type="nucleotide sequence ID" value="NZ_CP036269.1"/>
</dbReference>
<dbReference type="AlphaFoldDB" id="A0A517RGV3"/>
<keyword evidence="1" id="KW-0812">Transmembrane</keyword>
<dbReference type="GO" id="GO:0016020">
    <property type="term" value="C:membrane"/>
    <property type="evidence" value="ECO:0007669"/>
    <property type="project" value="InterPro"/>
</dbReference>
<dbReference type="KEGG" id="gaz:Pan241w_31900"/>
<keyword evidence="1" id="KW-1133">Transmembrane helix</keyword>
<dbReference type="GO" id="GO:0046873">
    <property type="term" value="F:metal ion transmembrane transporter activity"/>
    <property type="evidence" value="ECO:0007669"/>
    <property type="project" value="InterPro"/>
</dbReference>
<feature type="transmembrane region" description="Helical" evidence="1">
    <location>
        <begin position="220"/>
        <end position="240"/>
    </location>
</feature>
<evidence type="ECO:0000256" key="1">
    <source>
        <dbReference type="SAM" id="Phobius"/>
    </source>
</evidence>